<dbReference type="GO" id="GO:0006874">
    <property type="term" value="P:intracellular calcium ion homeostasis"/>
    <property type="evidence" value="ECO:0007669"/>
    <property type="project" value="TreeGrafter"/>
</dbReference>
<evidence type="ECO:0000256" key="1">
    <source>
        <dbReference type="ARBA" id="ARBA00004141"/>
    </source>
</evidence>
<keyword evidence="8" id="KW-1185">Reference proteome</keyword>
<dbReference type="HOGENOM" id="CLU_007948_0_3_5"/>
<dbReference type="InterPro" id="IPR044880">
    <property type="entry name" value="NCX_ion-bd_dom_sf"/>
</dbReference>
<evidence type="ECO:0000313" key="8">
    <source>
        <dbReference type="Proteomes" id="UP000000321"/>
    </source>
</evidence>
<dbReference type="BioCyc" id="AURANTIMONAS:SI859A1_02437-MONOMER"/>
<dbReference type="Gene3D" id="6.10.280.80">
    <property type="entry name" value="NCX, peripheral helical region"/>
    <property type="match status" value="1"/>
</dbReference>
<evidence type="ECO:0000259" key="6">
    <source>
        <dbReference type="Pfam" id="PF01699"/>
    </source>
</evidence>
<feature type="transmembrane region" description="Helical" evidence="5">
    <location>
        <begin position="243"/>
        <end position="268"/>
    </location>
</feature>
<name>Q1YLW0_AURMS</name>
<keyword evidence="2 5" id="KW-0812">Transmembrane</keyword>
<feature type="transmembrane region" description="Helical" evidence="5">
    <location>
        <begin position="274"/>
        <end position="296"/>
    </location>
</feature>
<sequence length="321" mass="32843">MPIVWDIASLVAGAILLFGGGEFLVRGSVAIATRYGISKLVVGLVIVGFGTSAPELLVSVQAALSGSPDISVGNVVGSNIANVLLIVGAAGLIAPVVNSDPAIRRDLIMMVVASLIAVVLFLTGNIGRLAGAGLLAVLAVYLFTTYALEQKRRRRAKGSDRADADGDDDEESPALLPALLRVVAGIVMLVVGARLMVTGAVGIARDFGVSEAVIGVTVVAIGTSLPELATALIAGWKRQSQVVLANVVGSNIFNILSILGATAVIAPITVSGRFAIWDGPIMAAIAVAMLVYLFAFRTIGRPMAAVMLVAYAGYIAVQAGL</sequence>
<feature type="transmembrane region" description="Helical" evidence="5">
    <location>
        <begin position="213"/>
        <end position="236"/>
    </location>
</feature>
<proteinExistence type="predicted"/>
<dbReference type="InterPro" id="IPR004481">
    <property type="entry name" value="K/Na/Ca-exchanger"/>
</dbReference>
<feature type="domain" description="Sodium/calcium exchanger membrane region" evidence="6">
    <location>
        <begin position="7"/>
        <end position="146"/>
    </location>
</feature>
<evidence type="ECO:0000256" key="5">
    <source>
        <dbReference type="SAM" id="Phobius"/>
    </source>
</evidence>
<dbReference type="AlphaFoldDB" id="Q1YLW0"/>
<dbReference type="Pfam" id="PF01699">
    <property type="entry name" value="Na_Ca_ex"/>
    <property type="match status" value="2"/>
</dbReference>
<feature type="transmembrane region" description="Helical" evidence="5">
    <location>
        <begin position="129"/>
        <end position="148"/>
    </location>
</feature>
<dbReference type="InterPro" id="IPR004837">
    <property type="entry name" value="NaCa_Exmemb"/>
</dbReference>
<reference evidence="7 8" key="1">
    <citation type="journal article" date="2008" name="Appl. Environ. Microbiol.">
        <title>Genomic insights into Mn(II) oxidation by the marine alphaproteobacterium Aurantimonas sp. strain SI85-9A1.</title>
        <authorList>
            <person name="Dick G.J."/>
            <person name="Podell S."/>
            <person name="Johnson H.A."/>
            <person name="Rivera-Espinoza Y."/>
            <person name="Bernier-Latmani R."/>
            <person name="McCarthy J.K."/>
            <person name="Torpey J.W."/>
            <person name="Clement B.G."/>
            <person name="Gaasterland T."/>
            <person name="Tebo B.M."/>
        </authorList>
    </citation>
    <scope>NUCLEOTIDE SEQUENCE [LARGE SCALE GENOMIC DNA]</scope>
    <source>
        <strain evidence="7 8">SI85-9A1</strain>
    </source>
</reference>
<keyword evidence="3 5" id="KW-1133">Transmembrane helix</keyword>
<dbReference type="PANTHER" id="PTHR10846:SF8">
    <property type="entry name" value="INNER MEMBRANE PROTEIN YRBG"/>
    <property type="match status" value="1"/>
</dbReference>
<feature type="transmembrane region" description="Helical" evidence="5">
    <location>
        <begin position="107"/>
        <end position="123"/>
    </location>
</feature>
<comment type="caution">
    <text evidence="7">The sequence shown here is derived from an EMBL/GenBank/DDBJ whole genome shotgun (WGS) entry which is preliminary data.</text>
</comment>
<evidence type="ECO:0000256" key="3">
    <source>
        <dbReference type="ARBA" id="ARBA00022989"/>
    </source>
</evidence>
<gene>
    <name evidence="7" type="ORF">SI859A1_02437</name>
</gene>
<dbReference type="GO" id="GO:0005262">
    <property type="term" value="F:calcium channel activity"/>
    <property type="evidence" value="ECO:0007669"/>
    <property type="project" value="TreeGrafter"/>
</dbReference>
<feature type="domain" description="Sodium/calcium exchanger membrane region" evidence="6">
    <location>
        <begin position="179"/>
        <end position="318"/>
    </location>
</feature>
<feature type="transmembrane region" description="Helical" evidence="5">
    <location>
        <begin position="303"/>
        <end position="320"/>
    </location>
</feature>
<evidence type="ECO:0000256" key="2">
    <source>
        <dbReference type="ARBA" id="ARBA00022692"/>
    </source>
</evidence>
<dbReference type="GO" id="GO:0005886">
    <property type="term" value="C:plasma membrane"/>
    <property type="evidence" value="ECO:0007669"/>
    <property type="project" value="TreeGrafter"/>
</dbReference>
<evidence type="ECO:0000313" key="7">
    <source>
        <dbReference type="EMBL" id="EAS51621.1"/>
    </source>
</evidence>
<dbReference type="GO" id="GO:0008273">
    <property type="term" value="F:calcium, potassium:sodium antiporter activity"/>
    <property type="evidence" value="ECO:0007669"/>
    <property type="project" value="TreeGrafter"/>
</dbReference>
<dbReference type="PANTHER" id="PTHR10846">
    <property type="entry name" value="SODIUM/POTASSIUM/CALCIUM EXCHANGER"/>
    <property type="match status" value="1"/>
</dbReference>
<feature type="transmembrane region" description="Helical" evidence="5">
    <location>
        <begin position="6"/>
        <end position="25"/>
    </location>
</feature>
<dbReference type="Gene3D" id="1.20.1420.30">
    <property type="entry name" value="NCX, central ion-binding region"/>
    <property type="match status" value="2"/>
</dbReference>
<keyword evidence="4 5" id="KW-0472">Membrane</keyword>
<dbReference type="EMBL" id="AAPJ01000001">
    <property type="protein sequence ID" value="EAS51621.1"/>
    <property type="molecule type" value="Genomic_DNA"/>
</dbReference>
<feature type="transmembrane region" description="Helical" evidence="5">
    <location>
        <begin position="76"/>
        <end position="95"/>
    </location>
</feature>
<dbReference type="NCBIfam" id="TIGR00367">
    <property type="entry name" value="calcium/sodium antiporter"/>
    <property type="match status" value="1"/>
</dbReference>
<evidence type="ECO:0000256" key="4">
    <source>
        <dbReference type="ARBA" id="ARBA00023136"/>
    </source>
</evidence>
<dbReference type="Proteomes" id="UP000000321">
    <property type="component" value="Unassembled WGS sequence"/>
</dbReference>
<feature type="transmembrane region" description="Helical" evidence="5">
    <location>
        <begin position="178"/>
        <end position="201"/>
    </location>
</feature>
<feature type="transmembrane region" description="Helical" evidence="5">
    <location>
        <begin position="37"/>
        <end position="64"/>
    </location>
</feature>
<comment type="subcellular location">
    <subcellularLocation>
        <location evidence="1">Membrane</location>
        <topology evidence="1">Multi-pass membrane protein</topology>
    </subcellularLocation>
</comment>
<dbReference type="RefSeq" id="WP_009210259.1">
    <property type="nucleotide sequence ID" value="NZ_BBWP01000002.1"/>
</dbReference>
<dbReference type="OrthoDB" id="9794225at2"/>
<accession>Q1YLW0</accession>
<organism evidence="7 8">
    <name type="scientific">Aurantimonas manganoxydans (strain ATCC BAA-1229 / DSM 21871 / SI85-9A1)</name>
    <dbReference type="NCBI Taxonomy" id="287752"/>
    <lineage>
        <taxon>Bacteria</taxon>
        <taxon>Pseudomonadati</taxon>
        <taxon>Pseudomonadota</taxon>
        <taxon>Alphaproteobacteria</taxon>
        <taxon>Hyphomicrobiales</taxon>
        <taxon>Aurantimonadaceae</taxon>
        <taxon>Aurantimonas</taxon>
    </lineage>
</organism>
<protein>
    <submittedName>
        <fullName evidence="7">Putative cation antiporter</fullName>
    </submittedName>
</protein>